<dbReference type="RefSeq" id="WP_088878423.1">
    <property type="nucleotide sequence ID" value="NZ_CP018309.1"/>
</dbReference>
<evidence type="ECO:0000313" key="2">
    <source>
        <dbReference type="Proteomes" id="UP000197092"/>
    </source>
</evidence>
<reference evidence="2" key="1">
    <citation type="submission" date="2016-12" db="EMBL/GenBank/DDBJ databases">
        <title>Comparative genomic analysis reveals the diversity, evolution, and environmental adaptation strategies of the genus Vibrio.</title>
        <authorList>
            <person name="Lin H."/>
            <person name="Wang X."/>
            <person name="Zhang X.-H."/>
        </authorList>
    </citation>
    <scope>NUCLEOTIDE SEQUENCE [LARGE SCALE GENOMIC DNA]</scope>
    <source>
        <strain evidence="2">QT6D1</strain>
    </source>
</reference>
<dbReference type="KEGG" id="vsh:BSZ05_22035"/>
<organism evidence="1 2">
    <name type="scientific">Vibrio mediterranei</name>
    <dbReference type="NCBI Taxonomy" id="689"/>
    <lineage>
        <taxon>Bacteria</taxon>
        <taxon>Pseudomonadati</taxon>
        <taxon>Pseudomonadota</taxon>
        <taxon>Gammaproteobacteria</taxon>
        <taxon>Vibrionales</taxon>
        <taxon>Vibrionaceae</taxon>
        <taxon>Vibrio</taxon>
    </lineage>
</organism>
<gene>
    <name evidence="1" type="ORF">BSZ05_22035</name>
</gene>
<sequence length="214" mass="24217">MGFVIALERWPMSAAISLATKGLNTRNALEMRGGGFDAVDLEIGIRLDGAKVLRAVDAMHEHLTDWSYFAYASPGWSNHGNRVRLVDSIAADWVFDNLAKGVLIQKRTYDKMASLIPYIAGGLAIELSSGAKTEVKSGEVRYVSNLSRSTFIALLVEFECRVKSVLSEGYKKKRKRYYQNNWKRWQAHIEMIRGIVVRYDNAAQKSFEKHLNKK</sequence>
<dbReference type="Proteomes" id="UP000197092">
    <property type="component" value="Chromosome 2"/>
</dbReference>
<proteinExistence type="predicted"/>
<protein>
    <submittedName>
        <fullName evidence="1">Uncharacterized protein</fullName>
    </submittedName>
</protein>
<dbReference type="AlphaFoldDB" id="A0AAN1FKR9"/>
<evidence type="ECO:0000313" key="1">
    <source>
        <dbReference type="EMBL" id="ASI92481.1"/>
    </source>
</evidence>
<name>A0AAN1FKR9_9VIBR</name>
<dbReference type="EMBL" id="CP018309">
    <property type="protein sequence ID" value="ASI92481.1"/>
    <property type="molecule type" value="Genomic_DNA"/>
</dbReference>
<accession>A0AAN1FKR9</accession>